<evidence type="ECO:0000256" key="5">
    <source>
        <dbReference type="ARBA" id="ARBA00022695"/>
    </source>
</evidence>
<proteinExistence type="inferred from homology"/>
<dbReference type="Gene3D" id="3.10.150.10">
    <property type="entry name" value="DNA Polymerase III, subunit A, domain 2"/>
    <property type="match status" value="1"/>
</dbReference>
<dbReference type="CDD" id="cd00140">
    <property type="entry name" value="beta_clamp"/>
    <property type="match status" value="1"/>
</dbReference>
<dbReference type="InterPro" id="IPR001001">
    <property type="entry name" value="DNA_polIII_beta"/>
</dbReference>
<dbReference type="PANTHER" id="PTHR30478">
    <property type="entry name" value="DNA POLYMERASE III SUBUNIT BETA"/>
    <property type="match status" value="1"/>
</dbReference>
<dbReference type="PIRSF" id="PIRSF000804">
    <property type="entry name" value="DNA_pol_III_b"/>
    <property type="match status" value="1"/>
</dbReference>
<accession>A0A1G2U535</accession>
<feature type="domain" description="DNA polymerase III beta sliding clamp N-terminal" evidence="10">
    <location>
        <begin position="1"/>
        <end position="118"/>
    </location>
</feature>
<dbReference type="SMART" id="SM00480">
    <property type="entry name" value="POL3Bc"/>
    <property type="match status" value="1"/>
</dbReference>
<dbReference type="Gene3D" id="3.70.10.10">
    <property type="match status" value="1"/>
</dbReference>
<keyword evidence="3 9" id="KW-0963">Cytoplasm</keyword>
<dbReference type="SUPFAM" id="SSF55979">
    <property type="entry name" value="DNA clamp"/>
    <property type="match status" value="3"/>
</dbReference>
<comment type="subunit">
    <text evidence="9">Forms a ring-shaped head-to-tail homodimer around DNA.</text>
</comment>
<evidence type="ECO:0000256" key="4">
    <source>
        <dbReference type="ARBA" id="ARBA00022679"/>
    </source>
</evidence>
<name>A0A1G2U535_9BACT</name>
<dbReference type="PANTHER" id="PTHR30478:SF0">
    <property type="entry name" value="BETA SLIDING CLAMP"/>
    <property type="match status" value="1"/>
</dbReference>
<evidence type="ECO:0000313" key="13">
    <source>
        <dbReference type="EMBL" id="OHB04603.1"/>
    </source>
</evidence>
<evidence type="ECO:0000256" key="8">
    <source>
        <dbReference type="ARBA" id="ARBA00023125"/>
    </source>
</evidence>
<feature type="domain" description="DNA polymerase III beta sliding clamp central" evidence="11">
    <location>
        <begin position="128"/>
        <end position="241"/>
    </location>
</feature>
<dbReference type="EMBL" id="MHWD01000008">
    <property type="protein sequence ID" value="OHB04603.1"/>
    <property type="molecule type" value="Genomic_DNA"/>
</dbReference>
<evidence type="ECO:0000256" key="1">
    <source>
        <dbReference type="ARBA" id="ARBA00004496"/>
    </source>
</evidence>
<organism evidence="13 14">
    <name type="scientific">Candidatus Zambryskibacteria bacterium RIFCSPLOWO2_01_FULL_43_17</name>
    <dbReference type="NCBI Taxonomy" id="1802760"/>
    <lineage>
        <taxon>Bacteria</taxon>
        <taxon>Candidatus Zambryskiibacteriota</taxon>
    </lineage>
</organism>
<dbReference type="GO" id="GO:0009360">
    <property type="term" value="C:DNA polymerase III complex"/>
    <property type="evidence" value="ECO:0007669"/>
    <property type="project" value="InterPro"/>
</dbReference>
<keyword evidence="6 9" id="KW-0235">DNA replication</keyword>
<protein>
    <recommendedName>
        <fullName evidence="9">Beta sliding clamp</fullName>
    </recommendedName>
</protein>
<gene>
    <name evidence="13" type="ORF">A2920_01540</name>
</gene>
<evidence type="ECO:0000256" key="7">
    <source>
        <dbReference type="ARBA" id="ARBA00022932"/>
    </source>
</evidence>
<dbReference type="GO" id="GO:0006271">
    <property type="term" value="P:DNA strand elongation involved in DNA replication"/>
    <property type="evidence" value="ECO:0007669"/>
    <property type="project" value="TreeGrafter"/>
</dbReference>
<dbReference type="AlphaFoldDB" id="A0A1G2U535"/>
<dbReference type="NCBIfam" id="TIGR00663">
    <property type="entry name" value="dnan"/>
    <property type="match status" value="1"/>
</dbReference>
<dbReference type="Pfam" id="PF00712">
    <property type="entry name" value="DNA_pol3_beta"/>
    <property type="match status" value="1"/>
</dbReference>
<comment type="subcellular location">
    <subcellularLocation>
        <location evidence="1 9">Cytoplasm</location>
    </subcellularLocation>
</comment>
<reference evidence="13 14" key="1">
    <citation type="journal article" date="2016" name="Nat. Commun.">
        <title>Thousands of microbial genomes shed light on interconnected biogeochemical processes in an aquifer system.</title>
        <authorList>
            <person name="Anantharaman K."/>
            <person name="Brown C.T."/>
            <person name="Hug L.A."/>
            <person name="Sharon I."/>
            <person name="Castelle C.J."/>
            <person name="Probst A.J."/>
            <person name="Thomas B.C."/>
            <person name="Singh A."/>
            <person name="Wilkins M.J."/>
            <person name="Karaoz U."/>
            <person name="Brodie E.L."/>
            <person name="Williams K.H."/>
            <person name="Hubbard S.S."/>
            <person name="Banfield J.F."/>
        </authorList>
    </citation>
    <scope>NUCLEOTIDE SEQUENCE [LARGE SCALE GENOMIC DNA]</scope>
</reference>
<evidence type="ECO:0000259" key="11">
    <source>
        <dbReference type="Pfam" id="PF02767"/>
    </source>
</evidence>
<dbReference type="InterPro" id="IPR022635">
    <property type="entry name" value="DNA_polIII_beta_C"/>
</dbReference>
<dbReference type="Pfam" id="PF02767">
    <property type="entry name" value="DNA_pol3_beta_2"/>
    <property type="match status" value="1"/>
</dbReference>
<evidence type="ECO:0000313" key="14">
    <source>
        <dbReference type="Proteomes" id="UP000179283"/>
    </source>
</evidence>
<evidence type="ECO:0000259" key="12">
    <source>
        <dbReference type="Pfam" id="PF02768"/>
    </source>
</evidence>
<keyword evidence="8" id="KW-0238">DNA-binding</keyword>
<feature type="domain" description="DNA polymerase III beta sliding clamp C-terminal" evidence="12">
    <location>
        <begin position="243"/>
        <end position="363"/>
    </location>
</feature>
<evidence type="ECO:0000256" key="2">
    <source>
        <dbReference type="ARBA" id="ARBA00010752"/>
    </source>
</evidence>
<dbReference type="GO" id="GO:0008408">
    <property type="term" value="F:3'-5' exonuclease activity"/>
    <property type="evidence" value="ECO:0007669"/>
    <property type="project" value="InterPro"/>
</dbReference>
<dbReference type="GO" id="GO:0003887">
    <property type="term" value="F:DNA-directed DNA polymerase activity"/>
    <property type="evidence" value="ECO:0007669"/>
    <property type="project" value="UniProtKB-UniRule"/>
</dbReference>
<keyword evidence="5 9" id="KW-0548">Nucleotidyltransferase</keyword>
<dbReference type="Pfam" id="PF02768">
    <property type="entry name" value="DNA_pol3_beta_3"/>
    <property type="match status" value="1"/>
</dbReference>
<dbReference type="InterPro" id="IPR046938">
    <property type="entry name" value="DNA_clamp_sf"/>
</dbReference>
<dbReference type="InterPro" id="IPR022634">
    <property type="entry name" value="DNA_polIII_beta_N"/>
</dbReference>
<comment type="function">
    <text evidence="9">Confers DNA tethering and processivity to DNA polymerases and other proteins. Acts as a clamp, forming a ring around DNA (a reaction catalyzed by the clamp-loading complex) which diffuses in an ATP-independent manner freely and bidirectionally along dsDNA. Initially characterized for its ability to contact the catalytic subunit of DNA polymerase III (Pol III), a complex, multichain enzyme responsible for most of the replicative synthesis in bacteria; Pol III exhibits 3'-5' exonuclease proofreading activity. The beta chain is required for initiation of replication as well as for processivity of DNA replication.</text>
</comment>
<keyword evidence="7 9" id="KW-0239">DNA-directed DNA polymerase</keyword>
<evidence type="ECO:0000256" key="9">
    <source>
        <dbReference type="PIRNR" id="PIRNR000804"/>
    </source>
</evidence>
<keyword evidence="4 9" id="KW-0808">Transferase</keyword>
<sequence length="365" mass="39793">MKIECIKEKIVSAIVTADKATGKNPTLPILSSIYLEASQNSLLIRATNLDVGIELIVPVKVVEKGNVVVQGAVLANLLINLKDEKVVLETVESGFAVTTKSTGAIIKTFPADDFPTIPKIEEGKKAIIESNAFLSGLEAVSYAAAVTSVKPELSSVYIHADGEELVFVATDSFRLGEKRVLAKKTRDFEGVLIPLKNISEITRFLGAGRQDIEVVFGAGQISFSKDGAYLVSRVIDGIFPDYKQIIPKEFKTEATLLKQDFVEALKLAHVFSDAFNQVTLRLVPGEKLFEIMTKNSNLGENHSTLDAVLKGEDLELSFNYKYLVDCFQSIESDSLSLAFQGPGKPMLIKGVSDKTFLAIVMPMNK</sequence>
<dbReference type="InterPro" id="IPR022637">
    <property type="entry name" value="DNA_polIII_beta_cen"/>
</dbReference>
<evidence type="ECO:0000256" key="6">
    <source>
        <dbReference type="ARBA" id="ARBA00022705"/>
    </source>
</evidence>
<dbReference type="GO" id="GO:0003677">
    <property type="term" value="F:DNA binding"/>
    <property type="evidence" value="ECO:0007669"/>
    <property type="project" value="UniProtKB-UniRule"/>
</dbReference>
<evidence type="ECO:0000259" key="10">
    <source>
        <dbReference type="Pfam" id="PF00712"/>
    </source>
</evidence>
<evidence type="ECO:0000256" key="3">
    <source>
        <dbReference type="ARBA" id="ARBA00022490"/>
    </source>
</evidence>
<comment type="caution">
    <text evidence="13">The sequence shown here is derived from an EMBL/GenBank/DDBJ whole genome shotgun (WGS) entry which is preliminary data.</text>
</comment>
<dbReference type="Proteomes" id="UP000179283">
    <property type="component" value="Unassembled WGS sequence"/>
</dbReference>
<dbReference type="GO" id="GO:0005737">
    <property type="term" value="C:cytoplasm"/>
    <property type="evidence" value="ECO:0007669"/>
    <property type="project" value="UniProtKB-SubCell"/>
</dbReference>
<comment type="similarity">
    <text evidence="2 9">Belongs to the beta sliding clamp family.</text>
</comment>